<gene>
    <name evidence="1" type="ORF">PsorP6_000913</name>
</gene>
<name>A0ACC0WUG5_9STRA</name>
<proteinExistence type="predicted"/>
<comment type="caution">
    <text evidence="1">The sequence shown here is derived from an EMBL/GenBank/DDBJ whole genome shotgun (WGS) entry which is preliminary data.</text>
</comment>
<reference evidence="1 2" key="1">
    <citation type="journal article" date="2022" name="bioRxiv">
        <title>The genome of the oomycete Peronosclerospora sorghi, a cosmopolitan pathogen of maize and sorghum, is inflated with dispersed pseudogenes.</title>
        <authorList>
            <person name="Fletcher K."/>
            <person name="Martin F."/>
            <person name="Isakeit T."/>
            <person name="Cavanaugh K."/>
            <person name="Magill C."/>
            <person name="Michelmore R."/>
        </authorList>
    </citation>
    <scope>NUCLEOTIDE SEQUENCE [LARGE SCALE GENOMIC DNA]</scope>
    <source>
        <strain evidence="1">P6</strain>
    </source>
</reference>
<keyword evidence="2" id="KW-1185">Reference proteome</keyword>
<accession>A0ACC0WUG5</accession>
<evidence type="ECO:0000313" key="1">
    <source>
        <dbReference type="EMBL" id="KAI9922417.1"/>
    </source>
</evidence>
<dbReference type="EMBL" id="CM047580">
    <property type="protein sequence ID" value="KAI9922417.1"/>
    <property type="molecule type" value="Genomic_DNA"/>
</dbReference>
<dbReference type="Proteomes" id="UP001163321">
    <property type="component" value="Chromosome 1"/>
</dbReference>
<evidence type="ECO:0000313" key="2">
    <source>
        <dbReference type="Proteomes" id="UP001163321"/>
    </source>
</evidence>
<organism evidence="1 2">
    <name type="scientific">Peronosclerospora sorghi</name>
    <dbReference type="NCBI Taxonomy" id="230839"/>
    <lineage>
        <taxon>Eukaryota</taxon>
        <taxon>Sar</taxon>
        <taxon>Stramenopiles</taxon>
        <taxon>Oomycota</taxon>
        <taxon>Peronosporomycetes</taxon>
        <taxon>Peronosporales</taxon>
        <taxon>Peronosporaceae</taxon>
        <taxon>Peronosclerospora</taxon>
    </lineage>
</organism>
<protein>
    <submittedName>
        <fullName evidence="1">Uncharacterized protein</fullName>
    </submittedName>
</protein>
<sequence>MKDAVVVGRADKPANYHMNEEASSTDSLVEAVNDPLQNVFSPTKQNNRVVETVVGFMAKTSVQKTFLSKRDRHDQE</sequence>